<evidence type="ECO:0000256" key="3">
    <source>
        <dbReference type="ARBA" id="ARBA00022801"/>
    </source>
</evidence>
<feature type="non-terminal residue" evidence="5">
    <location>
        <position position="1201"/>
    </location>
</feature>
<gene>
    <name evidence="5" type="ORF">Hypma_012086</name>
</gene>
<sequence>MDPFAIPAHFQEDLLPSPTCSISEFLQFPFPPQARSNSDSQYWSADVPVTLDVERLKLLEVPCRASLEQISHQIYQSHKLNQAASIQYLHVPTSCGRELFPLWVVTFWCEVSRLRQYVKEPWERAQLWLEKKGSMYRKPEMRRVCEEAHAALRILPWAGNTFGFTDNEPVTRLAEYLSDVWLSTVHVDQQLDLLRRDVLRSGTDLKCEIVNLAFFVKVLELYRDRNRVPYTADQRGARHVWAVGEELAKDVRSRICGIVNVEESHWVAVAIEVLDLIVWYGDARGGSNSEVCEALEWWICQHVKKEFRHKPLPITRQRDSHSCSVLALNATGYFCLPGKVHLLEPSDTAYERIACFARVVKRDLDNRPIVPDVPFGLTSTFESVPVGSHRFVFTPVLVPIMDDAYTIDHIDTEPITNPPNTTAVASEHPRGQASAPTTAFAMSSTSEEIPQGGFIHPASQPQKISHYFQVTTAAERIATDRARAREEWRENIENDREKTEAADVKGKKRKRELTTARVQAYRERKVADEKVMGIRDEDGKIVKVKKVRTMSMRLNKCPLHLMNALQSLCLVAEASVKSLFNVAEASRPNRSFKEGVRQNRTEPGRPREKSYKEAVLTNWMSPMVWSMIDRAAQRVGHQMQPTMIVKELKRTDPVLFEALVPQTLGGWINRDGDRPIWSARTLERVAKGNKPGGITTRVGVLVKYPEVTTEILKFLQGLRDASVALTLNTIRGLLIAHLEHRTPQIFKDPSPDGSLFRCSESFVAKFIARSLGWSIRRSTCAGRKIPVNAEEILLQAFLRMAYVIKDHRIPSELIANSDQTQMTLAQGCHMTYAKTGSTQVSTVGSEEKRAITVMVTLTNDGIILPFQTIHKGSTKGSLPSQKAPYMTESLLARFLFESSMTKTYWSTQATMRRFVDVILAPHFEAVKKRLDLPHAQCSIWFIDCWSVHRSDEFLSWIAVSHDTIIVLFVPACLTGLMQPCDVGFQRIFKHSLKVSAHDDVVQEVLQQLASGTAVDDVIINTTLGVLRDRTVKWVWKAFAALNKPEVIKKAWSMCKAGKFNLSYESLISLEALQALRDLPVTDPKFFAELIAPRSRQPPTLSSEEADLEDLEEDSLNVFGDDSEVPMGTVLQVQGEPVRLEVKSDVADADDRDYIPEDGGGLVSNADAETTFVECIGNRVVDATPQGRGLRKKRKNVMYSAQ</sequence>
<accession>A0A369JM27</accession>
<protein>
    <recommendedName>
        <fullName evidence="4">Ubiquitin-like protease family profile domain-containing protein</fullName>
    </recommendedName>
</protein>
<keyword evidence="3" id="KW-0378">Hydrolase</keyword>
<dbReference type="GO" id="GO:0008234">
    <property type="term" value="F:cysteine-type peptidase activity"/>
    <property type="evidence" value="ECO:0007669"/>
    <property type="project" value="InterPro"/>
</dbReference>
<evidence type="ECO:0000256" key="1">
    <source>
        <dbReference type="ARBA" id="ARBA00005234"/>
    </source>
</evidence>
<organism evidence="5 6">
    <name type="scientific">Hypsizygus marmoreus</name>
    <name type="common">White beech mushroom</name>
    <name type="synonym">Agaricus marmoreus</name>
    <dbReference type="NCBI Taxonomy" id="39966"/>
    <lineage>
        <taxon>Eukaryota</taxon>
        <taxon>Fungi</taxon>
        <taxon>Dikarya</taxon>
        <taxon>Basidiomycota</taxon>
        <taxon>Agaricomycotina</taxon>
        <taxon>Agaricomycetes</taxon>
        <taxon>Agaricomycetidae</taxon>
        <taxon>Agaricales</taxon>
        <taxon>Tricholomatineae</taxon>
        <taxon>Lyophyllaceae</taxon>
        <taxon>Hypsizygus</taxon>
    </lineage>
</organism>
<dbReference type="InParanoid" id="A0A369JM27"/>
<dbReference type="AlphaFoldDB" id="A0A369JM27"/>
<dbReference type="InterPro" id="IPR038765">
    <property type="entry name" value="Papain-like_cys_pep_sf"/>
</dbReference>
<evidence type="ECO:0000313" key="6">
    <source>
        <dbReference type="Proteomes" id="UP000076154"/>
    </source>
</evidence>
<evidence type="ECO:0000259" key="4">
    <source>
        <dbReference type="PROSITE" id="PS50600"/>
    </source>
</evidence>
<comment type="similarity">
    <text evidence="1">Belongs to the peptidase C48 family.</text>
</comment>
<dbReference type="GO" id="GO:0019783">
    <property type="term" value="F:ubiquitin-like protein peptidase activity"/>
    <property type="evidence" value="ECO:0007669"/>
    <property type="project" value="UniProtKB-ARBA"/>
</dbReference>
<comment type="caution">
    <text evidence="5">The sequence shown here is derived from an EMBL/GenBank/DDBJ whole genome shotgun (WGS) entry which is preliminary data.</text>
</comment>
<dbReference type="GO" id="GO:0006508">
    <property type="term" value="P:proteolysis"/>
    <property type="evidence" value="ECO:0007669"/>
    <property type="project" value="UniProtKB-KW"/>
</dbReference>
<dbReference type="InterPro" id="IPR003653">
    <property type="entry name" value="Peptidase_C48_C"/>
</dbReference>
<dbReference type="Proteomes" id="UP000076154">
    <property type="component" value="Unassembled WGS sequence"/>
</dbReference>
<proteinExistence type="inferred from homology"/>
<evidence type="ECO:0000313" key="5">
    <source>
        <dbReference type="EMBL" id="RDB20753.1"/>
    </source>
</evidence>
<keyword evidence="2" id="KW-0645">Protease</keyword>
<evidence type="ECO:0000256" key="2">
    <source>
        <dbReference type="ARBA" id="ARBA00022670"/>
    </source>
</evidence>
<dbReference type="STRING" id="39966.A0A369JM27"/>
<name>A0A369JM27_HYPMA</name>
<reference evidence="5" key="1">
    <citation type="submission" date="2018-04" db="EMBL/GenBank/DDBJ databases">
        <title>Whole genome sequencing of Hypsizygus marmoreus.</title>
        <authorList>
            <person name="Choi I.-G."/>
            <person name="Min B."/>
            <person name="Kim J.-G."/>
            <person name="Kim S."/>
            <person name="Oh Y.-L."/>
            <person name="Kong W.-S."/>
            <person name="Park H."/>
            <person name="Jeong J."/>
            <person name="Song E.-S."/>
        </authorList>
    </citation>
    <scope>NUCLEOTIDE SEQUENCE [LARGE SCALE GENOMIC DNA]</scope>
    <source>
        <strain evidence="5">51987-8</strain>
    </source>
</reference>
<dbReference type="PROSITE" id="PS50600">
    <property type="entry name" value="ULP_PROTEASE"/>
    <property type="match status" value="1"/>
</dbReference>
<feature type="domain" description="Ubiquitin-like protease family profile" evidence="4">
    <location>
        <begin position="163"/>
        <end position="334"/>
    </location>
</feature>
<dbReference type="Gene3D" id="3.40.395.10">
    <property type="entry name" value="Adenoviral Proteinase, Chain A"/>
    <property type="match status" value="1"/>
</dbReference>
<keyword evidence="6" id="KW-1185">Reference proteome</keyword>
<dbReference type="SUPFAM" id="SSF54001">
    <property type="entry name" value="Cysteine proteinases"/>
    <property type="match status" value="1"/>
</dbReference>
<dbReference type="OrthoDB" id="3341102at2759"/>
<dbReference type="EMBL" id="LUEZ02000058">
    <property type="protein sequence ID" value="RDB20753.1"/>
    <property type="molecule type" value="Genomic_DNA"/>
</dbReference>